<dbReference type="AlphaFoldDB" id="A0A285V8R0"/>
<name>A0A285V8R0_9ACTN</name>
<sequence>MCGQRGGQTTTARAPAPSHGPAAYRGGLQDLVDRCGGDTHRLLTDLADVLGASIAYVDRRTVEAHLERLLSDREWADTAQQFTAMAFDDHVGDSGSLRTDWIEDVLAKAGVAGRCPIDVRQPIAASRQGTS</sequence>
<evidence type="ECO:0000313" key="2">
    <source>
        <dbReference type="EMBL" id="SOC49958.1"/>
    </source>
</evidence>
<protein>
    <submittedName>
        <fullName evidence="2">Uncharacterized protein</fullName>
    </submittedName>
</protein>
<proteinExistence type="predicted"/>
<evidence type="ECO:0000313" key="3">
    <source>
        <dbReference type="Proteomes" id="UP000219435"/>
    </source>
</evidence>
<organism evidence="2 3">
    <name type="scientific">Blastococcus aggregatus</name>
    <dbReference type="NCBI Taxonomy" id="38502"/>
    <lineage>
        <taxon>Bacteria</taxon>
        <taxon>Bacillati</taxon>
        <taxon>Actinomycetota</taxon>
        <taxon>Actinomycetes</taxon>
        <taxon>Geodermatophilales</taxon>
        <taxon>Geodermatophilaceae</taxon>
        <taxon>Blastococcus</taxon>
    </lineage>
</organism>
<dbReference type="RefSeq" id="WP_097195457.1">
    <property type="nucleotide sequence ID" value="NZ_OBQI01000003.1"/>
</dbReference>
<dbReference type="Proteomes" id="UP000219435">
    <property type="component" value="Unassembled WGS sequence"/>
</dbReference>
<feature type="region of interest" description="Disordered" evidence="1">
    <location>
        <begin position="1"/>
        <end position="23"/>
    </location>
</feature>
<keyword evidence="3" id="KW-1185">Reference proteome</keyword>
<accession>A0A285V8R0</accession>
<evidence type="ECO:0000256" key="1">
    <source>
        <dbReference type="SAM" id="MobiDB-lite"/>
    </source>
</evidence>
<gene>
    <name evidence="2" type="ORF">SAMN05660748_2692</name>
</gene>
<dbReference type="EMBL" id="OBQI01000003">
    <property type="protein sequence ID" value="SOC49958.1"/>
    <property type="molecule type" value="Genomic_DNA"/>
</dbReference>
<reference evidence="3" key="1">
    <citation type="submission" date="2017-08" db="EMBL/GenBank/DDBJ databases">
        <authorList>
            <person name="Varghese N."/>
            <person name="Submissions S."/>
        </authorList>
    </citation>
    <scope>NUCLEOTIDE SEQUENCE [LARGE SCALE GENOMIC DNA]</scope>
    <source>
        <strain evidence="3">DSM 4725</strain>
    </source>
</reference>
<dbReference type="OrthoDB" id="5186357at2"/>